<reference evidence="2 3" key="1">
    <citation type="submission" date="2020-07" db="EMBL/GenBank/DDBJ databases">
        <authorList>
            <person name="Maaloum M."/>
        </authorList>
    </citation>
    <scope>NUCLEOTIDE SEQUENCE [LARGE SCALE GENOMIC DNA]</scope>
    <source>
        <strain evidence="2 3">GCS-AN-3</strain>
    </source>
</reference>
<gene>
    <name evidence="2" type="ORF">H0I39_18485</name>
</gene>
<dbReference type="Proteomes" id="UP000589716">
    <property type="component" value="Unassembled WGS sequence"/>
</dbReference>
<organism evidence="2 3">
    <name type="scientific">Ottowia beijingensis</name>
    <dbReference type="NCBI Taxonomy" id="1207057"/>
    <lineage>
        <taxon>Bacteria</taxon>
        <taxon>Pseudomonadati</taxon>
        <taxon>Pseudomonadota</taxon>
        <taxon>Betaproteobacteria</taxon>
        <taxon>Burkholderiales</taxon>
        <taxon>Comamonadaceae</taxon>
        <taxon>Ottowia</taxon>
    </lineage>
</organism>
<name>A0A853IZ74_9BURK</name>
<proteinExistence type="predicted"/>
<sequence length="128" mass="13648">MSLREQLKRAVASCAPIETQHATSAANDATGSATPAQPQGRQHATGTATPAQHHAKTSATLAAPSCATVASELTAQRTMKKLLAAAMRCCDRHGDGAEARAEMERQCLEIPPHLRGDLLDYFKSHYPE</sequence>
<feature type="compositionally biased region" description="Polar residues" evidence="1">
    <location>
        <begin position="21"/>
        <end position="50"/>
    </location>
</feature>
<protein>
    <submittedName>
        <fullName evidence="2">Uncharacterized protein</fullName>
    </submittedName>
</protein>
<accession>A0A853IZ74</accession>
<keyword evidence="3" id="KW-1185">Reference proteome</keyword>
<evidence type="ECO:0000256" key="1">
    <source>
        <dbReference type="SAM" id="MobiDB-lite"/>
    </source>
</evidence>
<feature type="region of interest" description="Disordered" evidence="1">
    <location>
        <begin position="21"/>
        <end position="62"/>
    </location>
</feature>
<comment type="caution">
    <text evidence="2">The sequence shown here is derived from an EMBL/GenBank/DDBJ whole genome shotgun (WGS) entry which is preliminary data.</text>
</comment>
<evidence type="ECO:0000313" key="2">
    <source>
        <dbReference type="EMBL" id="NZA03210.1"/>
    </source>
</evidence>
<dbReference type="AlphaFoldDB" id="A0A853IZ74"/>
<dbReference type="RefSeq" id="WP_180551458.1">
    <property type="nucleotide sequence ID" value="NZ_JACCKX010000001.1"/>
</dbReference>
<dbReference type="EMBL" id="JACCKX010000001">
    <property type="protein sequence ID" value="NZA03210.1"/>
    <property type="molecule type" value="Genomic_DNA"/>
</dbReference>
<evidence type="ECO:0000313" key="3">
    <source>
        <dbReference type="Proteomes" id="UP000589716"/>
    </source>
</evidence>